<keyword evidence="5" id="KW-1185">Reference proteome</keyword>
<feature type="signal peptide" evidence="2">
    <location>
        <begin position="1"/>
        <end position="18"/>
    </location>
</feature>
<reference evidence="4 5" key="1">
    <citation type="submission" date="2015-09" db="EMBL/GenBank/DDBJ databases">
        <title>Host preference determinants of Valsa canker pathogens revealed by comparative genomics.</title>
        <authorList>
            <person name="Yin Z."/>
            <person name="Huang L."/>
        </authorList>
    </citation>
    <scope>NUCLEOTIDE SEQUENCE [LARGE SCALE GENOMIC DNA]</scope>
    <source>
        <strain evidence="4 5">SXYLt</strain>
    </source>
</reference>
<evidence type="ECO:0000256" key="1">
    <source>
        <dbReference type="SAM" id="MobiDB-lite"/>
    </source>
</evidence>
<keyword evidence="2" id="KW-0732">Signal</keyword>
<gene>
    <name evidence="4" type="ORF">VPNG_06753</name>
</gene>
<evidence type="ECO:0000313" key="4">
    <source>
        <dbReference type="EMBL" id="ROW06687.1"/>
    </source>
</evidence>
<feature type="domain" description="Intradiol ring-cleavage dioxygenases" evidence="3">
    <location>
        <begin position="118"/>
        <end position="232"/>
    </location>
</feature>
<feature type="compositionally biased region" description="Low complexity" evidence="1">
    <location>
        <begin position="332"/>
        <end position="341"/>
    </location>
</feature>
<dbReference type="Gene3D" id="2.60.130.10">
    <property type="entry name" value="Aromatic compound dioxygenase"/>
    <property type="match status" value="1"/>
</dbReference>
<dbReference type="STRING" id="1230097.A0A423WT41"/>
<dbReference type="PANTHER" id="PTHR34315:SF1">
    <property type="entry name" value="INTRADIOL RING-CLEAVAGE DIOXYGENASES DOMAIN-CONTAINING PROTEIN-RELATED"/>
    <property type="match status" value="1"/>
</dbReference>
<evidence type="ECO:0000256" key="2">
    <source>
        <dbReference type="SAM" id="SignalP"/>
    </source>
</evidence>
<sequence length="356" mass="37918">MRFSTFLVNALAATMASAHGSHDIQKEQAIRRTVLQNTKKDLSHCAAKIRSNGLEARNVQRRAARLDSLVEKKGLKNKAARAAVDGNHLSNASYTLSTPEETIFSSNNSCVLSPEVTEGPYYVAGEYIREDITDGQQGVALHLEVQVLDIDTCEPVTSVYTEIWHANSTGVYSGVQASMNGNSENDASNLDLTYLRGIQETDSDGVVQFDTLVPGHYTGRTNHIHILVHPNATAQPNGTILDTTASHVGQIFFDQDLITEVEATTIYAKNTQELTLNTGDSILAEEAASSDPYIEYVLLGDTVEDGLLGWLAFGIDVSLSKSVSAAATLYESGGVSSNSSSGPGGAPGGPGGPSRK</sequence>
<comment type="caution">
    <text evidence="4">The sequence shown here is derived from an EMBL/GenBank/DDBJ whole genome shotgun (WGS) entry which is preliminary data.</text>
</comment>
<dbReference type="OrthoDB" id="121380at2759"/>
<organism evidence="4 5">
    <name type="scientific">Cytospora leucostoma</name>
    <dbReference type="NCBI Taxonomy" id="1230097"/>
    <lineage>
        <taxon>Eukaryota</taxon>
        <taxon>Fungi</taxon>
        <taxon>Dikarya</taxon>
        <taxon>Ascomycota</taxon>
        <taxon>Pezizomycotina</taxon>
        <taxon>Sordariomycetes</taxon>
        <taxon>Sordariomycetidae</taxon>
        <taxon>Diaporthales</taxon>
        <taxon>Cytosporaceae</taxon>
        <taxon>Cytospora</taxon>
    </lineage>
</organism>
<dbReference type="Proteomes" id="UP000285146">
    <property type="component" value="Unassembled WGS sequence"/>
</dbReference>
<feature type="compositionally biased region" description="Gly residues" evidence="1">
    <location>
        <begin position="342"/>
        <end position="356"/>
    </location>
</feature>
<feature type="region of interest" description="Disordered" evidence="1">
    <location>
        <begin position="332"/>
        <end position="356"/>
    </location>
</feature>
<evidence type="ECO:0000259" key="3">
    <source>
        <dbReference type="Pfam" id="PF00775"/>
    </source>
</evidence>
<name>A0A423WT41_9PEZI</name>
<proteinExistence type="predicted"/>
<dbReference type="InterPro" id="IPR015889">
    <property type="entry name" value="Intradiol_dOase_core"/>
</dbReference>
<evidence type="ECO:0000313" key="5">
    <source>
        <dbReference type="Proteomes" id="UP000285146"/>
    </source>
</evidence>
<dbReference type="EMBL" id="LKEB01000041">
    <property type="protein sequence ID" value="ROW06687.1"/>
    <property type="molecule type" value="Genomic_DNA"/>
</dbReference>
<dbReference type="SUPFAM" id="SSF49482">
    <property type="entry name" value="Aromatic compound dioxygenase"/>
    <property type="match status" value="1"/>
</dbReference>
<dbReference type="InParanoid" id="A0A423WT41"/>
<dbReference type="GO" id="GO:0016702">
    <property type="term" value="F:oxidoreductase activity, acting on single donors with incorporation of molecular oxygen, incorporation of two atoms of oxygen"/>
    <property type="evidence" value="ECO:0007669"/>
    <property type="project" value="InterPro"/>
</dbReference>
<dbReference type="CDD" id="cd03457">
    <property type="entry name" value="intradiol_dioxygenase_like"/>
    <property type="match status" value="1"/>
</dbReference>
<accession>A0A423WT41</accession>
<dbReference type="Pfam" id="PF00775">
    <property type="entry name" value="Dioxygenase_C"/>
    <property type="match status" value="1"/>
</dbReference>
<dbReference type="InterPro" id="IPR000627">
    <property type="entry name" value="Intradiol_dOase_C"/>
</dbReference>
<dbReference type="GO" id="GO:0008199">
    <property type="term" value="F:ferric iron binding"/>
    <property type="evidence" value="ECO:0007669"/>
    <property type="project" value="InterPro"/>
</dbReference>
<dbReference type="PANTHER" id="PTHR34315">
    <property type="match status" value="1"/>
</dbReference>
<feature type="chain" id="PRO_5018972959" description="Intradiol ring-cleavage dioxygenases domain-containing protein" evidence="2">
    <location>
        <begin position="19"/>
        <end position="356"/>
    </location>
</feature>
<dbReference type="AlphaFoldDB" id="A0A423WT41"/>
<protein>
    <recommendedName>
        <fullName evidence="3">Intradiol ring-cleavage dioxygenases domain-containing protein</fullName>
    </recommendedName>
</protein>